<comment type="caution">
    <text evidence="2">The sequence shown here is derived from an EMBL/GenBank/DDBJ whole genome shotgun (WGS) entry which is preliminary data.</text>
</comment>
<proteinExistence type="predicted"/>
<evidence type="ECO:0000313" key="3">
    <source>
        <dbReference type="Proteomes" id="UP001497497"/>
    </source>
</evidence>
<dbReference type="EMBL" id="CAXITT010000326">
    <property type="protein sequence ID" value="CAL1539104.1"/>
    <property type="molecule type" value="Genomic_DNA"/>
</dbReference>
<accession>A0AAV2HY46</accession>
<feature type="chain" id="PRO_5043999298" evidence="1">
    <location>
        <begin position="21"/>
        <end position="250"/>
    </location>
</feature>
<keyword evidence="3" id="KW-1185">Reference proteome</keyword>
<protein>
    <submittedName>
        <fullName evidence="2">Uncharacterized protein</fullName>
    </submittedName>
</protein>
<dbReference type="Proteomes" id="UP001497497">
    <property type="component" value="Unassembled WGS sequence"/>
</dbReference>
<reference evidence="2 3" key="1">
    <citation type="submission" date="2024-04" db="EMBL/GenBank/DDBJ databases">
        <authorList>
            <consortium name="Genoscope - CEA"/>
            <person name="William W."/>
        </authorList>
    </citation>
    <scope>NUCLEOTIDE SEQUENCE [LARGE SCALE GENOMIC DNA]</scope>
</reference>
<organism evidence="2 3">
    <name type="scientific">Lymnaea stagnalis</name>
    <name type="common">Great pond snail</name>
    <name type="synonym">Helix stagnalis</name>
    <dbReference type="NCBI Taxonomy" id="6523"/>
    <lineage>
        <taxon>Eukaryota</taxon>
        <taxon>Metazoa</taxon>
        <taxon>Spiralia</taxon>
        <taxon>Lophotrochozoa</taxon>
        <taxon>Mollusca</taxon>
        <taxon>Gastropoda</taxon>
        <taxon>Heterobranchia</taxon>
        <taxon>Euthyneura</taxon>
        <taxon>Panpulmonata</taxon>
        <taxon>Hygrophila</taxon>
        <taxon>Lymnaeoidea</taxon>
        <taxon>Lymnaeidae</taxon>
        <taxon>Lymnaea</taxon>
    </lineage>
</organism>
<evidence type="ECO:0000256" key="1">
    <source>
        <dbReference type="SAM" id="SignalP"/>
    </source>
</evidence>
<feature type="signal peptide" evidence="1">
    <location>
        <begin position="1"/>
        <end position="20"/>
    </location>
</feature>
<name>A0AAV2HY46_LYMST</name>
<dbReference type="AlphaFoldDB" id="A0AAV2HY46"/>
<keyword evidence="1" id="KW-0732">Signal</keyword>
<gene>
    <name evidence="2" type="ORF">GSLYS_00012925001</name>
</gene>
<sequence>MKASLSVALFLTFVYRFANSTQVTREVNFTYEAYDDEPGVQFKCTVTGFPHIICIGRLNNPGYLSVQSPHGNKNISTLVHHSPDVNCRFMATYVCSATYSDGKKIHANLDVSLANCGPILCDGEFKNKTVLVGIGETVQVSVCIITSMNVSEASLMASSSYGNCGRTNCPVMNYTVQIKQSVSKIYTNITLKIFNISADMFTMYNLTVGTRKPFMYQLYLKERGKNNTGIFSSQCNRIFLRSSFVLEKEK</sequence>
<evidence type="ECO:0000313" key="2">
    <source>
        <dbReference type="EMBL" id="CAL1539104.1"/>
    </source>
</evidence>